<name>A0A256F0V0_9HYPH</name>
<dbReference type="InterPro" id="IPR029044">
    <property type="entry name" value="Nucleotide-diphossugar_trans"/>
</dbReference>
<proteinExistence type="predicted"/>
<protein>
    <submittedName>
        <fullName evidence="1">Glycosyl transferase 2 family protein</fullName>
    </submittedName>
</protein>
<dbReference type="SUPFAM" id="SSF53448">
    <property type="entry name" value="Nucleotide-diphospho-sugar transferases"/>
    <property type="match status" value="1"/>
</dbReference>
<accession>A0A256F0V0</accession>
<reference evidence="1 2" key="1">
    <citation type="submission" date="2017-07" db="EMBL/GenBank/DDBJ databases">
        <title>Phylogenetic study on the rhizospheric bacterium Ochrobactrum sp. A44.</title>
        <authorList>
            <person name="Krzyzanowska D.M."/>
            <person name="Ossowicki A."/>
            <person name="Rajewska M."/>
            <person name="Maciag T."/>
            <person name="Kaczynski Z."/>
            <person name="Czerwicka M."/>
            <person name="Jafra S."/>
        </authorList>
    </citation>
    <scope>NUCLEOTIDE SEQUENCE [LARGE SCALE GENOMIC DNA]</scope>
    <source>
        <strain evidence="1 2">DSM 7216</strain>
    </source>
</reference>
<dbReference type="Pfam" id="PF13704">
    <property type="entry name" value="Glyco_tranf_2_4"/>
    <property type="match status" value="1"/>
</dbReference>
<evidence type="ECO:0000313" key="1">
    <source>
        <dbReference type="EMBL" id="OYR08413.1"/>
    </source>
</evidence>
<dbReference type="Proteomes" id="UP000215590">
    <property type="component" value="Unassembled WGS sequence"/>
</dbReference>
<dbReference type="EMBL" id="NNRJ01000071">
    <property type="protein sequence ID" value="OYR08413.1"/>
    <property type="molecule type" value="Genomic_DNA"/>
</dbReference>
<dbReference type="Gene3D" id="3.90.550.10">
    <property type="entry name" value="Spore Coat Polysaccharide Biosynthesis Protein SpsA, Chain A"/>
    <property type="match status" value="1"/>
</dbReference>
<dbReference type="OrthoDB" id="565316at2"/>
<keyword evidence="1" id="KW-0808">Transferase</keyword>
<dbReference type="AlphaFoldDB" id="A0A256F0V0"/>
<organism evidence="1 2">
    <name type="scientific">Brucella thiophenivorans</name>
    <dbReference type="NCBI Taxonomy" id="571255"/>
    <lineage>
        <taxon>Bacteria</taxon>
        <taxon>Pseudomonadati</taxon>
        <taxon>Pseudomonadota</taxon>
        <taxon>Alphaproteobacteria</taxon>
        <taxon>Hyphomicrobiales</taxon>
        <taxon>Brucellaceae</taxon>
        <taxon>Brucella/Ochrobactrum group</taxon>
        <taxon>Brucella</taxon>
    </lineage>
</organism>
<evidence type="ECO:0000313" key="2">
    <source>
        <dbReference type="Proteomes" id="UP000215590"/>
    </source>
</evidence>
<gene>
    <name evidence="1" type="ORF">CEV31_4046</name>
</gene>
<comment type="caution">
    <text evidence="1">The sequence shown here is derived from an EMBL/GenBank/DDBJ whole genome shotgun (WGS) entry which is preliminary data.</text>
</comment>
<keyword evidence="2" id="KW-1185">Reference proteome</keyword>
<dbReference type="GO" id="GO:0016740">
    <property type="term" value="F:transferase activity"/>
    <property type="evidence" value="ECO:0007669"/>
    <property type="project" value="UniProtKB-KW"/>
</dbReference>
<sequence>MRCEYCSKGMPMKIIGILLQRDEIDVVLFNVLYHLGNVGLNRIILGDNGSTDGSMEALRRLEKIDPRLMVLELPGEFEQAERVNQMYQLALDLGADWVVPLDADEFLSVNRRSLESLLLNNKATVLNLEIRNFVQKRTSMTKRMLNIATMIYTAVPSPSAENAMSLVCDGKIGFVEATYPPKYIWRADRQLKIWKGNHGGNISFTNKSPKIELYHVPLRSKSAIEKRIQRIERLEKGPPDSSWHIKRLATVDIDEEWRRNSYSGGALHVNGERHDVELNLFFLKIFLRFAPVVWWLLR</sequence>